<evidence type="ECO:0000313" key="2">
    <source>
        <dbReference type="EMBL" id="CAD7700141.1"/>
    </source>
</evidence>
<evidence type="ECO:0000256" key="1">
    <source>
        <dbReference type="SAM" id="MobiDB-lite"/>
    </source>
</evidence>
<dbReference type="GO" id="GO:0008821">
    <property type="term" value="F:crossover junction DNA endonuclease activity"/>
    <property type="evidence" value="ECO:0007669"/>
    <property type="project" value="InterPro"/>
</dbReference>
<dbReference type="EMBL" id="CAJHUC010001184">
    <property type="protein sequence ID" value="CAD7700141.1"/>
    <property type="molecule type" value="Genomic_DNA"/>
</dbReference>
<accession>A0A8S1J2T0</accession>
<dbReference type="AlphaFoldDB" id="A0A8S1J2T0"/>
<evidence type="ECO:0000313" key="3">
    <source>
        <dbReference type="Proteomes" id="UP000708148"/>
    </source>
</evidence>
<name>A0A8S1J2T0_9CHLO</name>
<dbReference type="InterPro" id="IPR045290">
    <property type="entry name" value="MOC1-like"/>
</dbReference>
<keyword evidence="3" id="KW-1185">Reference proteome</keyword>
<protein>
    <submittedName>
        <fullName evidence="2">Uncharacterized protein</fullName>
    </submittedName>
</protein>
<dbReference type="Proteomes" id="UP000708148">
    <property type="component" value="Unassembled WGS sequence"/>
</dbReference>
<comment type="caution">
    <text evidence="2">The sequence shown here is derived from an EMBL/GenBank/DDBJ whole genome shotgun (WGS) entry which is preliminary data.</text>
</comment>
<dbReference type="CDD" id="cd22992">
    <property type="entry name" value="MOC1"/>
    <property type="match status" value="1"/>
</dbReference>
<gene>
    <name evidence="2" type="ORF">OSTQU699_LOCUS5500</name>
</gene>
<organism evidence="2 3">
    <name type="scientific">Ostreobium quekettii</name>
    <dbReference type="NCBI Taxonomy" id="121088"/>
    <lineage>
        <taxon>Eukaryota</taxon>
        <taxon>Viridiplantae</taxon>
        <taxon>Chlorophyta</taxon>
        <taxon>core chlorophytes</taxon>
        <taxon>Ulvophyceae</taxon>
        <taxon>TCBD clade</taxon>
        <taxon>Bryopsidales</taxon>
        <taxon>Ostreobineae</taxon>
        <taxon>Ostreobiaceae</taxon>
        <taxon>Ostreobium</taxon>
    </lineage>
</organism>
<feature type="region of interest" description="Disordered" evidence="1">
    <location>
        <begin position="259"/>
        <end position="289"/>
    </location>
</feature>
<proteinExistence type="predicted"/>
<reference evidence="2" key="1">
    <citation type="submission" date="2020-12" db="EMBL/GenBank/DDBJ databases">
        <authorList>
            <person name="Iha C."/>
        </authorList>
    </citation>
    <scope>NUCLEOTIDE SEQUENCE</scope>
</reference>
<dbReference type="PANTHER" id="PTHR36015">
    <property type="entry name" value="HOLLIDAY JUNCTION RESOLVASE MOC1, CHLOROPLASTIC-RELATED"/>
    <property type="match status" value="1"/>
</dbReference>
<dbReference type="OrthoDB" id="1910737at2759"/>
<sequence length="289" mass="31343">MVGALGGRMCCPSAVFRGSCSLYLLQQHSGHSLCTAAPLTRGTSLAGHRSSLWQCVQLAHTNQPCGRDKCAGLRTRCNCGGPVVWLGIDPDASGAVGCLILPEAGASMVSATVEVFDMPTEQIEVVARKRKRRRLDAQGVTDLVRELTHRHATIRAVLESPAVSPLNGKFSWLQAGYAFGIWHGVLSSAGILVEDVSARRWKMDMDLNKRDKRASRQLAARLFPSLADSLKRAKDHGRAEAVLIAAWGAGFRPQPDVMEELFGKTSAEEEQEGNEREPDSESVANIARQ</sequence>
<dbReference type="PANTHER" id="PTHR36015:SF6">
    <property type="entry name" value="HOLLIDAY JUNCTION RESOLVASE MOC1, CHLOROPLASTIC-RELATED"/>
    <property type="match status" value="1"/>
</dbReference>